<gene>
    <name evidence="1" type="ORF">GSPATT00003779001</name>
</gene>
<name>A0E6J7_PARTE</name>
<accession>A0E6J7</accession>
<dbReference type="InParanoid" id="A0E6J7"/>
<evidence type="ECO:0000313" key="2">
    <source>
        <dbReference type="Proteomes" id="UP000000600"/>
    </source>
</evidence>
<dbReference type="HOGENOM" id="CLU_1404980_0_0_1"/>
<dbReference type="KEGG" id="ptm:GSPATT00003779001"/>
<dbReference type="EMBL" id="CT868660">
    <property type="protein sequence ID" value="CAK90914.1"/>
    <property type="molecule type" value="Genomic_DNA"/>
</dbReference>
<sequence>MKYFLNSSQQNRHVEQGRPVILIIKLLIYLNFKISTGLAPNHELTPGIQTIKQKQEFQGGPHKTQLHQLENKSRSLSLTFAREDIRPLDHQTSLSIFKCCCFETSISINGIFVVTSDPLIPIEIPISPYFIAGESFTKSPVTPTTCQIFYAGDIRANTTQGLLHQLLSLLSFMCSKTYSPFQLSSSKAYTIMSP</sequence>
<dbReference type="RefSeq" id="XP_001458311.1">
    <property type="nucleotide sequence ID" value="XM_001458274.1"/>
</dbReference>
<protein>
    <submittedName>
        <fullName evidence="1">Uncharacterized protein</fullName>
    </submittedName>
</protein>
<dbReference type="AlphaFoldDB" id="A0E6J7"/>
<organism evidence="1 2">
    <name type="scientific">Paramecium tetraurelia</name>
    <dbReference type="NCBI Taxonomy" id="5888"/>
    <lineage>
        <taxon>Eukaryota</taxon>
        <taxon>Sar</taxon>
        <taxon>Alveolata</taxon>
        <taxon>Ciliophora</taxon>
        <taxon>Intramacronucleata</taxon>
        <taxon>Oligohymenophorea</taxon>
        <taxon>Peniculida</taxon>
        <taxon>Parameciidae</taxon>
        <taxon>Paramecium</taxon>
    </lineage>
</organism>
<reference evidence="1 2" key="1">
    <citation type="journal article" date="2006" name="Nature">
        <title>Global trends of whole-genome duplications revealed by the ciliate Paramecium tetraurelia.</title>
        <authorList>
            <consortium name="Genoscope"/>
            <person name="Aury J.-M."/>
            <person name="Jaillon O."/>
            <person name="Duret L."/>
            <person name="Noel B."/>
            <person name="Jubin C."/>
            <person name="Porcel B.M."/>
            <person name="Segurens B."/>
            <person name="Daubin V."/>
            <person name="Anthouard V."/>
            <person name="Aiach N."/>
            <person name="Arnaiz O."/>
            <person name="Billaut A."/>
            <person name="Beisson J."/>
            <person name="Blanc I."/>
            <person name="Bouhouche K."/>
            <person name="Camara F."/>
            <person name="Duharcourt S."/>
            <person name="Guigo R."/>
            <person name="Gogendeau D."/>
            <person name="Katinka M."/>
            <person name="Keller A.-M."/>
            <person name="Kissmehl R."/>
            <person name="Klotz C."/>
            <person name="Koll F."/>
            <person name="Le Moue A."/>
            <person name="Lepere C."/>
            <person name="Malinsky S."/>
            <person name="Nowacki M."/>
            <person name="Nowak J.K."/>
            <person name="Plattner H."/>
            <person name="Poulain J."/>
            <person name="Ruiz F."/>
            <person name="Serrano V."/>
            <person name="Zagulski M."/>
            <person name="Dessen P."/>
            <person name="Betermier M."/>
            <person name="Weissenbach J."/>
            <person name="Scarpelli C."/>
            <person name="Schachter V."/>
            <person name="Sperling L."/>
            <person name="Meyer E."/>
            <person name="Cohen J."/>
            <person name="Wincker P."/>
        </authorList>
    </citation>
    <scope>NUCLEOTIDE SEQUENCE [LARGE SCALE GENOMIC DNA]</scope>
    <source>
        <strain evidence="1 2">Stock d4-2</strain>
    </source>
</reference>
<dbReference type="Proteomes" id="UP000000600">
    <property type="component" value="Unassembled WGS sequence"/>
</dbReference>
<dbReference type="GeneID" id="5044096"/>
<proteinExistence type="predicted"/>
<evidence type="ECO:0000313" key="1">
    <source>
        <dbReference type="EMBL" id="CAK90914.1"/>
    </source>
</evidence>
<keyword evidence="2" id="KW-1185">Reference proteome</keyword>